<dbReference type="GO" id="GO:0004301">
    <property type="term" value="F:epoxide hydrolase activity"/>
    <property type="evidence" value="ECO:0007669"/>
    <property type="project" value="TreeGrafter"/>
</dbReference>
<proteinExistence type="inferred from homology"/>
<dbReference type="AlphaFoldDB" id="A0A6A6PTC6"/>
<dbReference type="Gene3D" id="3.40.50.1820">
    <property type="entry name" value="alpha/beta hydrolase"/>
    <property type="match status" value="1"/>
</dbReference>
<keyword evidence="6" id="KW-1185">Reference proteome</keyword>
<sequence>MAWSSSSKSQSPPELNVVQPYRMHVSQKYLDLTRQKLELTRLPREPRFAQNEVDFGVVKHDLEPLLDHWLESYDWRAQELYYNDALPQFRVPINATRLHYVHQRSASASAIPLLIIHGWPESFITSSKVIDALCNPITTPPRGDDSIQAFHVVVPSIPGFAFSEPVPEVANNIHGTAEVFDALMKGLGYGRYMIHGSGWGFRIARMLTLLHPESCLALHTVNPEVPAPRSTFGYLTEDVAAFSDPMSNLSLHTPGLTPPLTPALSNPVRDRPQTSAYALCDSPIGLMAHMLDAIQPPRAANPSPAHSPATLRIPPSIASPMTPQSAGVSPQSSRSPHSPAGEAPAYWDSGSGGQLASPWSPMALVNWTMLYWLPGPEVALRWLTNSSHFLPTLWTGFNMCPIGVTLFREATMGAGEHHTPPQWLEAYHRVAMIKRREGRVRFALWERPGDVVLDIREFAGLLNSRPPTGPSITNGM</sequence>
<dbReference type="OrthoDB" id="7130006at2759"/>
<feature type="compositionally biased region" description="Polar residues" evidence="3">
    <location>
        <begin position="319"/>
        <end position="336"/>
    </location>
</feature>
<feature type="region of interest" description="Disordered" evidence="3">
    <location>
        <begin position="297"/>
        <end position="347"/>
    </location>
</feature>
<organism evidence="5 6">
    <name type="scientific">Neohortaea acidophila</name>
    <dbReference type="NCBI Taxonomy" id="245834"/>
    <lineage>
        <taxon>Eukaryota</taxon>
        <taxon>Fungi</taxon>
        <taxon>Dikarya</taxon>
        <taxon>Ascomycota</taxon>
        <taxon>Pezizomycotina</taxon>
        <taxon>Dothideomycetes</taxon>
        <taxon>Dothideomycetidae</taxon>
        <taxon>Mycosphaerellales</taxon>
        <taxon>Teratosphaeriaceae</taxon>
        <taxon>Neohortaea</taxon>
    </lineage>
</organism>
<name>A0A6A6PTC6_9PEZI</name>
<protein>
    <submittedName>
        <fullName evidence="5">Alpha/Beta hydrolase protein</fullName>
    </submittedName>
</protein>
<dbReference type="GO" id="GO:0097176">
    <property type="term" value="P:epoxide metabolic process"/>
    <property type="evidence" value="ECO:0007669"/>
    <property type="project" value="TreeGrafter"/>
</dbReference>
<evidence type="ECO:0000256" key="1">
    <source>
        <dbReference type="ARBA" id="ARBA00010088"/>
    </source>
</evidence>
<dbReference type="PANTHER" id="PTHR21661">
    <property type="entry name" value="EPOXIDE HYDROLASE 1-RELATED"/>
    <property type="match status" value="1"/>
</dbReference>
<evidence type="ECO:0000259" key="4">
    <source>
        <dbReference type="Pfam" id="PF06441"/>
    </source>
</evidence>
<dbReference type="SUPFAM" id="SSF53474">
    <property type="entry name" value="alpha/beta-Hydrolases"/>
    <property type="match status" value="1"/>
</dbReference>
<dbReference type="Proteomes" id="UP000799767">
    <property type="component" value="Unassembled WGS sequence"/>
</dbReference>
<evidence type="ECO:0000256" key="2">
    <source>
        <dbReference type="ARBA" id="ARBA00022801"/>
    </source>
</evidence>
<evidence type="ECO:0000256" key="3">
    <source>
        <dbReference type="SAM" id="MobiDB-lite"/>
    </source>
</evidence>
<dbReference type="PANTHER" id="PTHR21661:SF71">
    <property type="entry name" value="EPOXIDE HYDROLASE N-TERMINAL DOMAIN-CONTAINING PROTEIN"/>
    <property type="match status" value="1"/>
</dbReference>
<feature type="domain" description="Epoxide hydrolase N-terminal" evidence="4">
    <location>
        <begin position="18"/>
        <end position="124"/>
    </location>
</feature>
<dbReference type="EMBL" id="MU001635">
    <property type="protein sequence ID" value="KAF2483359.1"/>
    <property type="molecule type" value="Genomic_DNA"/>
</dbReference>
<dbReference type="InterPro" id="IPR010497">
    <property type="entry name" value="Epoxide_hydro_N"/>
</dbReference>
<dbReference type="GeneID" id="54478133"/>
<gene>
    <name evidence="5" type="ORF">BDY17DRAFT_324100</name>
</gene>
<dbReference type="RefSeq" id="XP_033589929.1">
    <property type="nucleotide sequence ID" value="XM_033737131.1"/>
</dbReference>
<reference evidence="5" key="1">
    <citation type="journal article" date="2020" name="Stud. Mycol.">
        <title>101 Dothideomycetes genomes: a test case for predicting lifestyles and emergence of pathogens.</title>
        <authorList>
            <person name="Haridas S."/>
            <person name="Albert R."/>
            <person name="Binder M."/>
            <person name="Bloem J."/>
            <person name="Labutti K."/>
            <person name="Salamov A."/>
            <person name="Andreopoulos B."/>
            <person name="Baker S."/>
            <person name="Barry K."/>
            <person name="Bills G."/>
            <person name="Bluhm B."/>
            <person name="Cannon C."/>
            <person name="Castanera R."/>
            <person name="Culley D."/>
            <person name="Daum C."/>
            <person name="Ezra D."/>
            <person name="Gonzalez J."/>
            <person name="Henrissat B."/>
            <person name="Kuo A."/>
            <person name="Liang C."/>
            <person name="Lipzen A."/>
            <person name="Lutzoni F."/>
            <person name="Magnuson J."/>
            <person name="Mondo S."/>
            <person name="Nolan M."/>
            <person name="Ohm R."/>
            <person name="Pangilinan J."/>
            <person name="Park H.-J."/>
            <person name="Ramirez L."/>
            <person name="Alfaro M."/>
            <person name="Sun H."/>
            <person name="Tritt A."/>
            <person name="Yoshinaga Y."/>
            <person name="Zwiers L.-H."/>
            <person name="Turgeon B."/>
            <person name="Goodwin S."/>
            <person name="Spatafora J."/>
            <person name="Crous P."/>
            <person name="Grigoriev I."/>
        </authorList>
    </citation>
    <scope>NUCLEOTIDE SEQUENCE</scope>
    <source>
        <strain evidence="5">CBS 113389</strain>
    </source>
</reference>
<accession>A0A6A6PTC6</accession>
<comment type="similarity">
    <text evidence="1">Belongs to the peptidase S33 family.</text>
</comment>
<evidence type="ECO:0000313" key="5">
    <source>
        <dbReference type="EMBL" id="KAF2483359.1"/>
    </source>
</evidence>
<dbReference type="InterPro" id="IPR029058">
    <property type="entry name" value="AB_hydrolase_fold"/>
</dbReference>
<dbReference type="Pfam" id="PF06441">
    <property type="entry name" value="EHN"/>
    <property type="match status" value="1"/>
</dbReference>
<evidence type="ECO:0000313" key="6">
    <source>
        <dbReference type="Proteomes" id="UP000799767"/>
    </source>
</evidence>
<keyword evidence="2 5" id="KW-0378">Hydrolase</keyword>